<gene>
    <name evidence="1" type="ORF">BU25DRAFT_410182</name>
</gene>
<dbReference type="EMBL" id="MU006714">
    <property type="protein sequence ID" value="KAF2628061.1"/>
    <property type="molecule type" value="Genomic_DNA"/>
</dbReference>
<reference evidence="1" key="1">
    <citation type="journal article" date="2020" name="Stud. Mycol.">
        <title>101 Dothideomycetes genomes: a test case for predicting lifestyles and emergence of pathogens.</title>
        <authorList>
            <person name="Haridas S."/>
            <person name="Albert R."/>
            <person name="Binder M."/>
            <person name="Bloem J."/>
            <person name="Labutti K."/>
            <person name="Salamov A."/>
            <person name="Andreopoulos B."/>
            <person name="Baker S."/>
            <person name="Barry K."/>
            <person name="Bills G."/>
            <person name="Bluhm B."/>
            <person name="Cannon C."/>
            <person name="Castanera R."/>
            <person name="Culley D."/>
            <person name="Daum C."/>
            <person name="Ezra D."/>
            <person name="Gonzalez J."/>
            <person name="Henrissat B."/>
            <person name="Kuo A."/>
            <person name="Liang C."/>
            <person name="Lipzen A."/>
            <person name="Lutzoni F."/>
            <person name="Magnuson J."/>
            <person name="Mondo S."/>
            <person name="Nolan M."/>
            <person name="Ohm R."/>
            <person name="Pangilinan J."/>
            <person name="Park H.-J."/>
            <person name="Ramirez L."/>
            <person name="Alfaro M."/>
            <person name="Sun H."/>
            <person name="Tritt A."/>
            <person name="Yoshinaga Y."/>
            <person name="Zwiers L.-H."/>
            <person name="Turgeon B."/>
            <person name="Goodwin S."/>
            <person name="Spatafora J."/>
            <person name="Crous P."/>
            <person name="Grigoriev I."/>
        </authorList>
    </citation>
    <scope>NUCLEOTIDE SEQUENCE</scope>
    <source>
        <strain evidence="1">CBS 525.71</strain>
    </source>
</reference>
<organism evidence="1 2">
    <name type="scientific">Macroventuria anomochaeta</name>
    <dbReference type="NCBI Taxonomy" id="301207"/>
    <lineage>
        <taxon>Eukaryota</taxon>
        <taxon>Fungi</taxon>
        <taxon>Dikarya</taxon>
        <taxon>Ascomycota</taxon>
        <taxon>Pezizomycotina</taxon>
        <taxon>Dothideomycetes</taxon>
        <taxon>Pleosporomycetidae</taxon>
        <taxon>Pleosporales</taxon>
        <taxon>Pleosporineae</taxon>
        <taxon>Didymellaceae</taxon>
        <taxon>Macroventuria</taxon>
    </lineage>
</organism>
<evidence type="ECO:0000313" key="1">
    <source>
        <dbReference type="EMBL" id="KAF2628061.1"/>
    </source>
</evidence>
<accession>A0ACB6S1N7</accession>
<keyword evidence="2" id="KW-1185">Reference proteome</keyword>
<proteinExistence type="predicted"/>
<name>A0ACB6S1N7_9PLEO</name>
<comment type="caution">
    <text evidence="1">The sequence shown here is derived from an EMBL/GenBank/DDBJ whole genome shotgun (WGS) entry which is preliminary data.</text>
</comment>
<dbReference type="Proteomes" id="UP000799754">
    <property type="component" value="Unassembled WGS sequence"/>
</dbReference>
<protein>
    <submittedName>
        <fullName evidence="1">Uncharacterized protein</fullName>
    </submittedName>
</protein>
<sequence length="77" mass="8637">MEVQNQPQIQQMRDAGQAAIGVMETHLNQEGGEWFVGERHSIADIALFAYTQHAEILGFEIGENVKRWLKRVQGATG</sequence>
<evidence type="ECO:0000313" key="2">
    <source>
        <dbReference type="Proteomes" id="UP000799754"/>
    </source>
</evidence>